<dbReference type="Pfam" id="PF04138">
    <property type="entry name" value="GtrA_DPMS_TM"/>
    <property type="match status" value="1"/>
</dbReference>
<evidence type="ECO:0000256" key="1">
    <source>
        <dbReference type="ARBA" id="ARBA00004141"/>
    </source>
</evidence>
<proteinExistence type="predicted"/>
<protein>
    <submittedName>
        <fullName evidence="7">GtrA-like protein</fullName>
    </submittedName>
</protein>
<evidence type="ECO:0000259" key="6">
    <source>
        <dbReference type="Pfam" id="PF04138"/>
    </source>
</evidence>
<keyword evidence="8" id="KW-1185">Reference proteome</keyword>
<comment type="subcellular location">
    <subcellularLocation>
        <location evidence="1">Membrane</location>
        <topology evidence="1">Multi-pass membrane protein</topology>
    </subcellularLocation>
</comment>
<reference evidence="7" key="1">
    <citation type="submission" date="2016-01" db="EMBL/GenBank/DDBJ databases">
        <authorList>
            <person name="Peeters C."/>
        </authorList>
    </citation>
    <scope>NUCLEOTIDE SEQUENCE [LARGE SCALE GENOMIC DNA]</scope>
    <source>
        <strain evidence="7">LMG 22937</strain>
    </source>
</reference>
<feature type="transmembrane region" description="Helical" evidence="5">
    <location>
        <begin position="86"/>
        <end position="103"/>
    </location>
</feature>
<gene>
    <name evidence="7" type="ORF">AWB67_02208</name>
</gene>
<evidence type="ECO:0000256" key="4">
    <source>
        <dbReference type="ARBA" id="ARBA00023136"/>
    </source>
</evidence>
<sequence>MSQVQPMPPSMTRSRLVVLYSIFAAISIAANLGSQKLFVMAAHIPYAVAISVLVGTAVGLAVKFFLDKFWIFRFEHRDIAHGIQSFILYTAMGGATTLIFWGFEFGADHVFGTEAARLTGGGVGLVIGYIAKYWLDKKFVFA</sequence>
<dbReference type="GO" id="GO:0000271">
    <property type="term" value="P:polysaccharide biosynthetic process"/>
    <property type="evidence" value="ECO:0007669"/>
    <property type="project" value="InterPro"/>
</dbReference>
<evidence type="ECO:0000256" key="2">
    <source>
        <dbReference type="ARBA" id="ARBA00022692"/>
    </source>
</evidence>
<organism evidence="7 8">
    <name type="scientific">Caballeronia terrestris</name>
    <dbReference type="NCBI Taxonomy" id="1226301"/>
    <lineage>
        <taxon>Bacteria</taxon>
        <taxon>Pseudomonadati</taxon>
        <taxon>Pseudomonadota</taxon>
        <taxon>Betaproteobacteria</taxon>
        <taxon>Burkholderiales</taxon>
        <taxon>Burkholderiaceae</taxon>
        <taxon>Caballeronia</taxon>
    </lineage>
</organism>
<feature type="domain" description="GtrA/DPMS transmembrane" evidence="6">
    <location>
        <begin position="20"/>
        <end position="141"/>
    </location>
</feature>
<keyword evidence="2 5" id="KW-0812">Transmembrane</keyword>
<evidence type="ECO:0000313" key="8">
    <source>
        <dbReference type="Proteomes" id="UP000054925"/>
    </source>
</evidence>
<dbReference type="RefSeq" id="WP_374729811.1">
    <property type="nucleotide sequence ID" value="NZ_FCOL02000009.1"/>
</dbReference>
<dbReference type="NCBIfam" id="NF037976">
    <property type="entry name" value="gtrA_1"/>
    <property type="match status" value="1"/>
</dbReference>
<feature type="transmembrane region" description="Helical" evidence="5">
    <location>
        <begin position="115"/>
        <end position="135"/>
    </location>
</feature>
<evidence type="ECO:0000256" key="5">
    <source>
        <dbReference type="SAM" id="Phobius"/>
    </source>
</evidence>
<comment type="caution">
    <text evidence="7">The sequence shown here is derived from an EMBL/GenBank/DDBJ whole genome shotgun (WGS) entry which is preliminary data.</text>
</comment>
<feature type="transmembrane region" description="Helical" evidence="5">
    <location>
        <begin position="45"/>
        <end position="66"/>
    </location>
</feature>
<accession>A0A158HYD6</accession>
<evidence type="ECO:0000313" key="7">
    <source>
        <dbReference type="EMBL" id="SAL48730.1"/>
    </source>
</evidence>
<dbReference type="InterPro" id="IPR007267">
    <property type="entry name" value="GtrA_DPMS_TM"/>
</dbReference>
<dbReference type="Proteomes" id="UP000054925">
    <property type="component" value="Unassembled WGS sequence"/>
</dbReference>
<name>A0A158HYD6_9BURK</name>
<dbReference type="GO" id="GO:0016020">
    <property type="term" value="C:membrane"/>
    <property type="evidence" value="ECO:0007669"/>
    <property type="project" value="UniProtKB-SubCell"/>
</dbReference>
<keyword evidence="3 5" id="KW-1133">Transmembrane helix</keyword>
<dbReference type="AlphaFoldDB" id="A0A158HYD6"/>
<evidence type="ECO:0000256" key="3">
    <source>
        <dbReference type="ARBA" id="ARBA00022989"/>
    </source>
</evidence>
<dbReference type="EMBL" id="FCOL02000009">
    <property type="protein sequence ID" value="SAL48730.1"/>
    <property type="molecule type" value="Genomic_DNA"/>
</dbReference>
<keyword evidence="4 5" id="KW-0472">Membrane</keyword>